<dbReference type="PANTHER" id="PTHR43877">
    <property type="entry name" value="AMINOALKYLPHOSPHONATE N-ACETYLTRANSFERASE-RELATED-RELATED"/>
    <property type="match status" value="1"/>
</dbReference>
<keyword evidence="4" id="KW-0689">Ribosomal protein</keyword>
<keyword evidence="4" id="KW-0687">Ribonucleoprotein</keyword>
<dbReference type="AlphaFoldDB" id="A0A1N6VRN4"/>
<dbReference type="GO" id="GO:0005840">
    <property type="term" value="C:ribosome"/>
    <property type="evidence" value="ECO:0007669"/>
    <property type="project" value="UniProtKB-KW"/>
</dbReference>
<dbReference type="InterPro" id="IPR050832">
    <property type="entry name" value="Bact_Acetyltransf"/>
</dbReference>
<keyword evidence="5" id="KW-1185">Reference proteome</keyword>
<evidence type="ECO:0000313" key="5">
    <source>
        <dbReference type="Proteomes" id="UP000186914"/>
    </source>
</evidence>
<dbReference type="InterPro" id="IPR016181">
    <property type="entry name" value="Acyl_CoA_acyltransferase"/>
</dbReference>
<dbReference type="Gene3D" id="3.40.630.30">
    <property type="match status" value="1"/>
</dbReference>
<dbReference type="GO" id="GO:0016747">
    <property type="term" value="F:acyltransferase activity, transferring groups other than amino-acyl groups"/>
    <property type="evidence" value="ECO:0007669"/>
    <property type="project" value="InterPro"/>
</dbReference>
<gene>
    <name evidence="4" type="ORF">SAMN05421858_0458</name>
</gene>
<accession>A0A1N6VRN4</accession>
<name>A0A1N6VRN4_9EURY</name>
<feature type="domain" description="N-acetyltransferase" evidence="3">
    <location>
        <begin position="4"/>
        <end position="164"/>
    </location>
</feature>
<evidence type="ECO:0000256" key="1">
    <source>
        <dbReference type="ARBA" id="ARBA00022679"/>
    </source>
</evidence>
<dbReference type="RefSeq" id="WP_076427595.1">
    <property type="nucleotide sequence ID" value="NZ_FTNO01000001.1"/>
</dbReference>
<dbReference type="Proteomes" id="UP000186914">
    <property type="component" value="Unassembled WGS sequence"/>
</dbReference>
<organism evidence="4 5">
    <name type="scientific">Haladaptatus litoreus</name>
    <dbReference type="NCBI Taxonomy" id="553468"/>
    <lineage>
        <taxon>Archaea</taxon>
        <taxon>Methanobacteriati</taxon>
        <taxon>Methanobacteriota</taxon>
        <taxon>Stenosarchaea group</taxon>
        <taxon>Halobacteria</taxon>
        <taxon>Halobacteriales</taxon>
        <taxon>Haladaptataceae</taxon>
        <taxon>Haladaptatus</taxon>
    </lineage>
</organism>
<keyword evidence="1" id="KW-0808">Transferase</keyword>
<dbReference type="Pfam" id="PF00583">
    <property type="entry name" value="Acetyltransf_1"/>
    <property type="match status" value="1"/>
</dbReference>
<dbReference type="PROSITE" id="PS51186">
    <property type="entry name" value="GNAT"/>
    <property type="match status" value="1"/>
</dbReference>
<dbReference type="EMBL" id="FTNO01000001">
    <property type="protein sequence ID" value="SIQ80532.1"/>
    <property type="molecule type" value="Genomic_DNA"/>
</dbReference>
<evidence type="ECO:0000313" key="4">
    <source>
        <dbReference type="EMBL" id="SIQ80532.1"/>
    </source>
</evidence>
<evidence type="ECO:0000256" key="2">
    <source>
        <dbReference type="ARBA" id="ARBA00023315"/>
    </source>
</evidence>
<evidence type="ECO:0000259" key="3">
    <source>
        <dbReference type="PROSITE" id="PS51186"/>
    </source>
</evidence>
<dbReference type="OrthoDB" id="11597at2157"/>
<proteinExistence type="predicted"/>
<reference evidence="5" key="1">
    <citation type="submission" date="2017-01" db="EMBL/GenBank/DDBJ databases">
        <authorList>
            <person name="Varghese N."/>
            <person name="Submissions S."/>
        </authorList>
    </citation>
    <scope>NUCLEOTIDE SEQUENCE [LARGE SCALE GENOMIC DNA]</scope>
    <source>
        <strain evidence="5">CGMCC 1.7737</strain>
    </source>
</reference>
<dbReference type="SUPFAM" id="SSF55729">
    <property type="entry name" value="Acyl-CoA N-acyltransferases (Nat)"/>
    <property type="match status" value="1"/>
</dbReference>
<keyword evidence="2" id="KW-0012">Acyltransferase</keyword>
<dbReference type="CDD" id="cd04301">
    <property type="entry name" value="NAT_SF"/>
    <property type="match status" value="1"/>
</dbReference>
<sequence>MTSFAVRPAESDDAPAIRRVARESWHAAYDDIIGADTVDETIDQWYDTEHLRESATNPDHEFFVAEREEIVGIVHAAPSSDENGVFRLLRIYVVSDEWGLGLGSRLLSRVEERLRERDSETLRLTVLADNDVGVGFYESRDFERVEEGEAEGFGAGEYVYEKTL</sequence>
<protein>
    <submittedName>
        <fullName evidence="4">Ribosomal protein S18 acetylase RimI</fullName>
    </submittedName>
</protein>
<dbReference type="InterPro" id="IPR000182">
    <property type="entry name" value="GNAT_dom"/>
</dbReference>